<organism evidence="2 3">
    <name type="scientific">Achromobacter pulmonis</name>
    <dbReference type="NCBI Taxonomy" id="1389932"/>
    <lineage>
        <taxon>Bacteria</taxon>
        <taxon>Pseudomonadati</taxon>
        <taxon>Pseudomonadota</taxon>
        <taxon>Betaproteobacteria</taxon>
        <taxon>Burkholderiales</taxon>
        <taxon>Alcaligenaceae</taxon>
        <taxon>Achromobacter</taxon>
    </lineage>
</organism>
<evidence type="ECO:0000313" key="2">
    <source>
        <dbReference type="EMBL" id="CAB3824042.1"/>
    </source>
</evidence>
<accession>A0A6S7BY47</accession>
<dbReference type="PROSITE" id="PS50005">
    <property type="entry name" value="TPR"/>
    <property type="match status" value="1"/>
</dbReference>
<dbReference type="RefSeq" id="WP_175139869.1">
    <property type="nucleotide sequence ID" value="NZ_CADIKZ010000001.1"/>
</dbReference>
<evidence type="ECO:0000256" key="1">
    <source>
        <dbReference type="PROSITE-ProRule" id="PRU00339"/>
    </source>
</evidence>
<protein>
    <submittedName>
        <fullName evidence="2">Beta-barrel assembly-enhancing protease</fullName>
        <ecNumber evidence="2">3.4.-.-</ecNumber>
    </submittedName>
</protein>
<dbReference type="SUPFAM" id="SSF48452">
    <property type="entry name" value="TPR-like"/>
    <property type="match status" value="1"/>
</dbReference>
<dbReference type="EC" id="3.4.-.-" evidence="2"/>
<dbReference type="GO" id="GO:0006383">
    <property type="term" value="P:transcription by RNA polymerase III"/>
    <property type="evidence" value="ECO:0007669"/>
    <property type="project" value="InterPro"/>
</dbReference>
<dbReference type="PANTHER" id="PTHR23082:SF0">
    <property type="entry name" value="GENERAL TRANSCRIPTION FACTOR 3C POLYPEPTIDE 3"/>
    <property type="match status" value="1"/>
</dbReference>
<reference evidence="2 3" key="1">
    <citation type="submission" date="2020-04" db="EMBL/GenBank/DDBJ databases">
        <authorList>
            <person name="De Canck E."/>
        </authorList>
    </citation>
    <scope>NUCLEOTIDE SEQUENCE [LARGE SCALE GENOMIC DNA]</scope>
    <source>
        <strain evidence="2 3">LMG 26788</strain>
    </source>
</reference>
<gene>
    <name evidence="2" type="primary">bepA_1</name>
    <name evidence="2" type="ORF">LMG26788_00419</name>
</gene>
<dbReference type="InterPro" id="IPR011990">
    <property type="entry name" value="TPR-like_helical_dom_sf"/>
</dbReference>
<dbReference type="PANTHER" id="PTHR23082">
    <property type="entry name" value="TRANSCRIPTION INITIATION FACTOR IIIC TFIIIC , POLYPEPTIDE 3-RELATED"/>
    <property type="match status" value="1"/>
</dbReference>
<sequence>MVDTTIERPGAAAAPAAASEAVSQLREVMARLLEAEDPAPALAALGPALARVEQGWRDARRLLVSPLVRAGRLERAIAVLERLVEAYPARTDDRRLLASLLGRTEQWDRAIAQADAAAALAPDAAPLQAARIQLRVQAGRIAEAANVARQTAALALADPGEAHWWMLAYSRHGDAGEAAAIATALRADDLPNARVATVAVRALLDDDRVEAAIQLGNAALDADHDAPALRASLGLAHLRRASDDDRKRHALTHFEAGLKAAPADVRLLTLHGETLLRAGRYQDAVAPLRQAMELAPELEQTRALYARALRYTLQYGEAADQLLRLLDKSPDKPLWQRAAIGALSQAGRKQEAEALFARYVAQRGQALPATFQHALEQLEHKLDTAPIPQARLDWAWSLRGDATADRAQWERRARWGHLVDHLLFDWLECREDHVEQAMQVLGELDTGERFFAPLLASGRGVVVATAHVGPMYAGLMALELLGIPSRWLATAPSIAQSSYAAALISTADQTEAQVAKACMRALAAGNVLCLAVDGAANPAAPRTSFEGQSVTYSSFAAHLAHRQGVPSVFYTPRWENGRVAYTLEILPAVAPGEDADTYARRWQAAYFKHLRAHVAGPPENLRLSGGIWRHVQPADRSAQPQGVKFACNQE</sequence>
<feature type="repeat" description="TPR" evidence="1">
    <location>
        <begin position="265"/>
        <end position="298"/>
    </location>
</feature>
<dbReference type="AlphaFoldDB" id="A0A6S7BY47"/>
<dbReference type="GO" id="GO:0008233">
    <property type="term" value="F:peptidase activity"/>
    <property type="evidence" value="ECO:0007669"/>
    <property type="project" value="UniProtKB-KW"/>
</dbReference>
<dbReference type="EMBL" id="CADIKZ010000001">
    <property type="protein sequence ID" value="CAB3824042.1"/>
    <property type="molecule type" value="Genomic_DNA"/>
</dbReference>
<name>A0A6S7BY47_9BURK</name>
<dbReference type="Proteomes" id="UP000494203">
    <property type="component" value="Unassembled WGS sequence"/>
</dbReference>
<dbReference type="InterPro" id="IPR039340">
    <property type="entry name" value="Tfc4/TFIIIC-102/Sfc4"/>
</dbReference>
<dbReference type="InterPro" id="IPR019734">
    <property type="entry name" value="TPR_rpt"/>
</dbReference>
<keyword evidence="3" id="KW-1185">Reference proteome</keyword>
<dbReference type="GO" id="GO:0006508">
    <property type="term" value="P:proteolysis"/>
    <property type="evidence" value="ECO:0007669"/>
    <property type="project" value="UniProtKB-KW"/>
</dbReference>
<proteinExistence type="predicted"/>
<evidence type="ECO:0000313" key="3">
    <source>
        <dbReference type="Proteomes" id="UP000494203"/>
    </source>
</evidence>
<dbReference type="GO" id="GO:0000127">
    <property type="term" value="C:transcription factor TFIIIC complex"/>
    <property type="evidence" value="ECO:0007669"/>
    <property type="project" value="TreeGrafter"/>
</dbReference>
<keyword evidence="2" id="KW-0645">Protease</keyword>
<keyword evidence="2" id="KW-0378">Hydrolase</keyword>
<dbReference type="Gene3D" id="1.25.40.10">
    <property type="entry name" value="Tetratricopeptide repeat domain"/>
    <property type="match status" value="2"/>
</dbReference>
<keyword evidence="1" id="KW-0802">TPR repeat</keyword>